<comment type="caution">
    <text evidence="1">The sequence shown here is derived from an EMBL/GenBank/DDBJ whole genome shotgun (WGS) entry which is preliminary data.</text>
</comment>
<evidence type="ECO:0000313" key="2">
    <source>
        <dbReference type="Proteomes" id="UP000054826"/>
    </source>
</evidence>
<protein>
    <submittedName>
        <fullName evidence="1">Uncharacterized protein</fullName>
    </submittedName>
</protein>
<dbReference type="AlphaFoldDB" id="A0A0V1JKQ7"/>
<dbReference type="Proteomes" id="UP000054826">
    <property type="component" value="Unassembled WGS sequence"/>
</dbReference>
<name>A0A0V1JKQ7_TRIPS</name>
<evidence type="ECO:0000313" key="1">
    <source>
        <dbReference type="EMBL" id="KRZ35584.1"/>
    </source>
</evidence>
<sequence length="92" mass="10970">MVFTCCLEVDYKNKQLVSSTFSISKLKFIEITIIFKTLLHRFLFLDICNHHQITHLCKQVHKLKRILKVTMQSLRYDVLLINFTKVQTEKVN</sequence>
<reference evidence="1 2" key="1">
    <citation type="submission" date="2015-01" db="EMBL/GenBank/DDBJ databases">
        <title>Evolution of Trichinella species and genotypes.</title>
        <authorList>
            <person name="Korhonen P.K."/>
            <person name="Edoardo P."/>
            <person name="Giuseppe L.R."/>
            <person name="Gasser R.B."/>
        </authorList>
    </citation>
    <scope>NUCLEOTIDE SEQUENCE [LARGE SCALE GENOMIC DNA]</scope>
    <source>
        <strain evidence="1">ISS176</strain>
    </source>
</reference>
<dbReference type="EMBL" id="JYDV01000087">
    <property type="protein sequence ID" value="KRZ35584.1"/>
    <property type="molecule type" value="Genomic_DNA"/>
</dbReference>
<accession>A0A0V1JKQ7</accession>
<organism evidence="1 2">
    <name type="scientific">Trichinella pseudospiralis</name>
    <name type="common">Parasitic roundworm</name>
    <dbReference type="NCBI Taxonomy" id="6337"/>
    <lineage>
        <taxon>Eukaryota</taxon>
        <taxon>Metazoa</taxon>
        <taxon>Ecdysozoa</taxon>
        <taxon>Nematoda</taxon>
        <taxon>Enoplea</taxon>
        <taxon>Dorylaimia</taxon>
        <taxon>Trichinellida</taxon>
        <taxon>Trichinellidae</taxon>
        <taxon>Trichinella</taxon>
    </lineage>
</organism>
<proteinExistence type="predicted"/>
<gene>
    <name evidence="1" type="ORF">T4C_823</name>
</gene>